<sequence>MKNIYKVMTTAALMGMLVGGTAWGTVEAAGSAKAKAPAVSSAAQASAAKADSVTQNGITLTVSKALYDGNYVSLTLQRSGTGYTGGITDGKFNEATEEYERPKGAIKNIEMFIDGKSIYEFGGGGLGKRPNLGWGPPSAPDTVEVQLIDPSWLGSDDMVSPTFPDKFKLTAKITLEGVDKPYTFDFSLQKNADNLQALKPNLTKKHGDYSVTLSKLNVTSTSTRFQLIEKGLKKGEHSHILYEVVDDQGNLLDLKSGSGTDENNKNGDKYNDYVFSPPEKDAKSITIRAFEPDFVPDNPNDPSSPGIFKTDSNGELIKNYIKELEMTVNIK</sequence>
<feature type="domain" description="DUF5643" evidence="2">
    <location>
        <begin position="198"/>
        <end position="290"/>
    </location>
</feature>
<evidence type="ECO:0000256" key="1">
    <source>
        <dbReference type="SAM" id="SignalP"/>
    </source>
</evidence>
<dbReference type="Pfam" id="PF18705">
    <property type="entry name" value="DUF5643"/>
    <property type="match status" value="1"/>
</dbReference>
<name>A0A090ZDA1_PAEMA</name>
<evidence type="ECO:0000259" key="2">
    <source>
        <dbReference type="Pfam" id="PF18705"/>
    </source>
</evidence>
<dbReference type="OrthoDB" id="2571714at2"/>
<gene>
    <name evidence="3" type="ORF">DJ90_5080</name>
</gene>
<protein>
    <recommendedName>
        <fullName evidence="2">DUF5643 domain-containing protein</fullName>
    </recommendedName>
</protein>
<dbReference type="InterPro" id="IPR040680">
    <property type="entry name" value="DUF5643"/>
</dbReference>
<keyword evidence="4" id="KW-1185">Reference proteome</keyword>
<dbReference type="PATRIC" id="fig|44252.3.peg.3092"/>
<organism evidence="3 4">
    <name type="scientific">Paenibacillus macerans</name>
    <name type="common">Bacillus macerans</name>
    <dbReference type="NCBI Taxonomy" id="44252"/>
    <lineage>
        <taxon>Bacteria</taxon>
        <taxon>Bacillati</taxon>
        <taxon>Bacillota</taxon>
        <taxon>Bacilli</taxon>
        <taxon>Bacillales</taxon>
        <taxon>Paenibacillaceae</taxon>
        <taxon>Paenibacillus</taxon>
    </lineage>
</organism>
<dbReference type="STRING" id="44252.DJ90_5080"/>
<evidence type="ECO:0000313" key="3">
    <source>
        <dbReference type="EMBL" id="KFN08572.1"/>
    </source>
</evidence>
<reference evidence="3 4" key="1">
    <citation type="submission" date="2014-04" db="EMBL/GenBank/DDBJ databases">
        <authorList>
            <person name="Bishop-Lilly K.A."/>
            <person name="Broomall S.M."/>
            <person name="Chain P.S."/>
            <person name="Chertkov O."/>
            <person name="Coyne S.R."/>
            <person name="Daligault H.E."/>
            <person name="Davenport K.W."/>
            <person name="Erkkila T."/>
            <person name="Frey K.G."/>
            <person name="Gibbons H.S."/>
            <person name="Gu W."/>
            <person name="Jaissle J."/>
            <person name="Johnson S.L."/>
            <person name="Koroleva G.I."/>
            <person name="Ladner J.T."/>
            <person name="Lo C.-C."/>
            <person name="Minogue T.D."/>
            <person name="Munk C."/>
            <person name="Palacios G.F."/>
            <person name="Redden C.L."/>
            <person name="Rosenzweig C.N."/>
            <person name="Scholz M.B."/>
            <person name="Teshima H."/>
            <person name="Xu Y."/>
        </authorList>
    </citation>
    <scope>NUCLEOTIDE SEQUENCE [LARGE SCALE GENOMIC DNA]</scope>
    <source>
        <strain evidence="3 4">8244</strain>
    </source>
</reference>
<evidence type="ECO:0000313" key="4">
    <source>
        <dbReference type="Proteomes" id="UP000029278"/>
    </source>
</evidence>
<dbReference type="Proteomes" id="UP000029278">
    <property type="component" value="Unassembled WGS sequence"/>
</dbReference>
<feature type="chain" id="PRO_5038784003" description="DUF5643 domain-containing protein" evidence="1">
    <location>
        <begin position="25"/>
        <end position="331"/>
    </location>
</feature>
<keyword evidence="1" id="KW-0732">Signal</keyword>
<accession>A0A090ZDA1</accession>
<dbReference type="AlphaFoldDB" id="A0A090ZDA1"/>
<dbReference type="EMBL" id="JMQA01000028">
    <property type="protein sequence ID" value="KFN08572.1"/>
    <property type="molecule type" value="Genomic_DNA"/>
</dbReference>
<dbReference type="RefSeq" id="WP_036623993.1">
    <property type="nucleotide sequence ID" value="NZ_JAKOBR010000106.1"/>
</dbReference>
<feature type="signal peptide" evidence="1">
    <location>
        <begin position="1"/>
        <end position="24"/>
    </location>
</feature>
<dbReference type="HOGENOM" id="CLU_868322_0_0_9"/>
<proteinExistence type="predicted"/>
<dbReference type="GeneID" id="77008036"/>
<dbReference type="Gene3D" id="2.60.40.1640">
    <property type="entry name" value="Conserved domain protein"/>
    <property type="match status" value="1"/>
</dbReference>
<comment type="caution">
    <text evidence="3">The sequence shown here is derived from an EMBL/GenBank/DDBJ whole genome shotgun (WGS) entry which is preliminary data.</text>
</comment>